<dbReference type="EMBL" id="KN837215">
    <property type="protein sequence ID" value="KIJ33286.1"/>
    <property type="molecule type" value="Genomic_DNA"/>
</dbReference>
<dbReference type="OrthoDB" id="9991317at2759"/>
<dbReference type="Proteomes" id="UP000054279">
    <property type="component" value="Unassembled WGS sequence"/>
</dbReference>
<dbReference type="AlphaFoldDB" id="A0A0C9V7F0"/>
<accession>A0A0C9V7F0</accession>
<dbReference type="PANTHER" id="PTHR19959">
    <property type="entry name" value="KINESIN LIGHT CHAIN"/>
    <property type="match status" value="1"/>
</dbReference>
<name>A0A0C9V7F0_SPHS4</name>
<evidence type="ECO:0000313" key="3">
    <source>
        <dbReference type="Proteomes" id="UP000054279"/>
    </source>
</evidence>
<reference evidence="2 3" key="1">
    <citation type="submission" date="2014-06" db="EMBL/GenBank/DDBJ databases">
        <title>Evolutionary Origins and Diversification of the Mycorrhizal Mutualists.</title>
        <authorList>
            <consortium name="DOE Joint Genome Institute"/>
            <consortium name="Mycorrhizal Genomics Consortium"/>
            <person name="Kohler A."/>
            <person name="Kuo A."/>
            <person name="Nagy L.G."/>
            <person name="Floudas D."/>
            <person name="Copeland A."/>
            <person name="Barry K.W."/>
            <person name="Cichocki N."/>
            <person name="Veneault-Fourrey C."/>
            <person name="LaButti K."/>
            <person name="Lindquist E.A."/>
            <person name="Lipzen A."/>
            <person name="Lundell T."/>
            <person name="Morin E."/>
            <person name="Murat C."/>
            <person name="Riley R."/>
            <person name="Ohm R."/>
            <person name="Sun H."/>
            <person name="Tunlid A."/>
            <person name="Henrissat B."/>
            <person name="Grigoriev I.V."/>
            <person name="Hibbett D.S."/>
            <person name="Martin F."/>
        </authorList>
    </citation>
    <scope>NUCLEOTIDE SEQUENCE [LARGE SCALE GENOMIC DNA]</scope>
    <source>
        <strain evidence="2 3">SS14</strain>
    </source>
</reference>
<proteinExistence type="predicted"/>
<dbReference type="InterPro" id="IPR011990">
    <property type="entry name" value="TPR-like_helical_dom_sf"/>
</dbReference>
<sequence length="972" mass="108391">MNVDGRLGVLGALTHLVEEGLLGLPPKAAHQLLRSVESLKLHIRTRDLNHLETAIASSRRVIDLIAQGDPNKALPLLSLGLAYSLRFERLGESIDLENSISVHKQALKLLQEHHPLRGAALNNLGIAFQHHFKCTGKIEDLDQSISMKQEAANCTRNDDPEKPERLNNLGISLLRRFEALGIVTEIDKAIDVQQQTVALIPSHHPNRSLLLDNLGISFQTRFTVTGELSDIEYAIAVQQDAITYSTVDNIHKATHYSNLGNSFLRHFEHLHKLADLDAAIKAHQSSVDLTPDDHRTKPGFLYSLGMCYSILFEKSKNPRYIDQAMNAQTKAIKLLPEGHTDEATFLSGLAASKFRRYNQLKNISDLDDGISMQKQAALLLPEGHAHRSIFYHNLGNFYATHFLALLLPQDIINAISSYKTAVMDESSSPSVRFQAASTWASFCGYSPSALDAYKAVLELIPQRAWLGQKINRRLEELKEIGAVVNDAAAVAFSFGKLDQALEWLEEGRNIVWQQILQLRTPFEQLHINHPQLANKFQLISRSLEVSGASASSQSSDPTFRPSLEEQARSHRALATEYKRLLKEIRKQSGFTNFLMPKPSSELIQVSKHGLLVMINVHDSRCDAMVIHSYDASQPIIHVPLQDFSQGKAENLYKRMNRVLRMHNVRDSRKIYQVQNDPSETEGIQSILADIWFWVVHPIIARIEPLVTDNMQDHMLHLTWCATGALAFLPLHAAGIYGTDDDVNISDFVVSSYISTLSSLLPSLTEKGHLRTPNKILIVSQPNTPHHQPLPGTVREAKVIQKHFSMTNVKHLDNEHGSVTAVLAGMSQYNWVHLACHGIQNATNPLKSALALHDGRLELETLMQKSLDNAELAFLSACQTATGDEKLPDEAVHLAAGMQAAGFPSVIATMWSINDDDAPAVANAFYSYLFEKGREKDGQLSSAYALHESVRKLREAVGEKNFIRWIPFIHVGI</sequence>
<dbReference type="PANTHER" id="PTHR19959:SF119">
    <property type="entry name" value="FUNGAL LIPASE-LIKE DOMAIN-CONTAINING PROTEIN"/>
    <property type="match status" value="1"/>
</dbReference>
<gene>
    <name evidence="2" type="ORF">M422DRAFT_183448</name>
</gene>
<evidence type="ECO:0000259" key="1">
    <source>
        <dbReference type="Pfam" id="PF12770"/>
    </source>
</evidence>
<dbReference type="SUPFAM" id="SSF48452">
    <property type="entry name" value="TPR-like"/>
    <property type="match status" value="2"/>
</dbReference>
<dbReference type="HOGENOM" id="CLU_001305_0_1_1"/>
<organism evidence="2 3">
    <name type="scientific">Sphaerobolus stellatus (strain SS14)</name>
    <dbReference type="NCBI Taxonomy" id="990650"/>
    <lineage>
        <taxon>Eukaryota</taxon>
        <taxon>Fungi</taxon>
        <taxon>Dikarya</taxon>
        <taxon>Basidiomycota</taxon>
        <taxon>Agaricomycotina</taxon>
        <taxon>Agaricomycetes</taxon>
        <taxon>Phallomycetidae</taxon>
        <taxon>Geastrales</taxon>
        <taxon>Sphaerobolaceae</taxon>
        <taxon>Sphaerobolus</taxon>
    </lineage>
</organism>
<dbReference type="Gene3D" id="1.25.40.10">
    <property type="entry name" value="Tetratricopeptide repeat domain"/>
    <property type="match status" value="2"/>
</dbReference>
<dbReference type="Pfam" id="PF12770">
    <property type="entry name" value="CHAT"/>
    <property type="match status" value="1"/>
</dbReference>
<feature type="domain" description="CHAT" evidence="1">
    <location>
        <begin position="690"/>
        <end position="971"/>
    </location>
</feature>
<dbReference type="InterPro" id="IPR024983">
    <property type="entry name" value="CHAT_dom"/>
</dbReference>
<evidence type="ECO:0000313" key="2">
    <source>
        <dbReference type="EMBL" id="KIJ33286.1"/>
    </source>
</evidence>
<keyword evidence="3" id="KW-1185">Reference proteome</keyword>
<protein>
    <recommendedName>
        <fullName evidence="1">CHAT domain-containing protein</fullName>
    </recommendedName>
</protein>